<protein>
    <recommendedName>
        <fullName evidence="9">Peptidase A1 domain-containing protein</fullName>
    </recommendedName>
</protein>
<proteinExistence type="inferred from homology"/>
<dbReference type="PROSITE" id="PS00141">
    <property type="entry name" value="ASP_PROTEASE"/>
    <property type="match status" value="1"/>
</dbReference>
<dbReference type="Proteomes" id="UP001054252">
    <property type="component" value="Unassembled WGS sequence"/>
</dbReference>
<evidence type="ECO:0000256" key="1">
    <source>
        <dbReference type="ARBA" id="ARBA00007447"/>
    </source>
</evidence>
<dbReference type="InterPro" id="IPR001461">
    <property type="entry name" value="Aspartic_peptidase_A1"/>
</dbReference>
<dbReference type="GO" id="GO:0006508">
    <property type="term" value="P:proteolysis"/>
    <property type="evidence" value="ECO:0007669"/>
    <property type="project" value="UniProtKB-KW"/>
</dbReference>
<dbReference type="EMBL" id="BPVZ01000032">
    <property type="protein sequence ID" value="GKV10306.1"/>
    <property type="molecule type" value="Genomic_DNA"/>
</dbReference>
<evidence type="ECO:0000259" key="9">
    <source>
        <dbReference type="PROSITE" id="PS51767"/>
    </source>
</evidence>
<gene>
    <name evidence="10" type="ORF">SLEP1_g21693</name>
</gene>
<dbReference type="Pfam" id="PF14543">
    <property type="entry name" value="TAXi_N"/>
    <property type="match status" value="1"/>
</dbReference>
<dbReference type="PANTHER" id="PTHR13683:SF895">
    <property type="entry name" value="EUKARYOTIC ASPARTYL PROTEASE FAMILY PROTEIN"/>
    <property type="match status" value="1"/>
</dbReference>
<evidence type="ECO:0000256" key="8">
    <source>
        <dbReference type="SAM" id="Phobius"/>
    </source>
</evidence>
<comment type="similarity">
    <text evidence="1 7">Belongs to the peptidase A1 family.</text>
</comment>
<keyword evidence="5" id="KW-0325">Glycoprotein</keyword>
<dbReference type="CDD" id="cd05476">
    <property type="entry name" value="pepsin_A_like_plant"/>
    <property type="match status" value="1"/>
</dbReference>
<evidence type="ECO:0000256" key="6">
    <source>
        <dbReference type="PIRSR" id="PIRSR601461-1"/>
    </source>
</evidence>
<keyword evidence="8" id="KW-0812">Transmembrane</keyword>
<dbReference type="InterPro" id="IPR032861">
    <property type="entry name" value="TAXi_N"/>
</dbReference>
<dbReference type="AlphaFoldDB" id="A0AAV5JCW4"/>
<keyword evidence="8" id="KW-1133">Transmembrane helix</keyword>
<dbReference type="PROSITE" id="PS51767">
    <property type="entry name" value="PEPTIDASE_A1"/>
    <property type="match status" value="1"/>
</dbReference>
<keyword evidence="4 7" id="KW-0378">Hydrolase</keyword>
<keyword evidence="8" id="KW-0472">Membrane</keyword>
<dbReference type="PANTHER" id="PTHR13683">
    <property type="entry name" value="ASPARTYL PROTEASES"/>
    <property type="match status" value="1"/>
</dbReference>
<evidence type="ECO:0000256" key="5">
    <source>
        <dbReference type="ARBA" id="ARBA00023180"/>
    </source>
</evidence>
<organism evidence="10 11">
    <name type="scientific">Rubroshorea leprosula</name>
    <dbReference type="NCBI Taxonomy" id="152421"/>
    <lineage>
        <taxon>Eukaryota</taxon>
        <taxon>Viridiplantae</taxon>
        <taxon>Streptophyta</taxon>
        <taxon>Embryophyta</taxon>
        <taxon>Tracheophyta</taxon>
        <taxon>Spermatophyta</taxon>
        <taxon>Magnoliopsida</taxon>
        <taxon>eudicotyledons</taxon>
        <taxon>Gunneridae</taxon>
        <taxon>Pentapetalae</taxon>
        <taxon>rosids</taxon>
        <taxon>malvids</taxon>
        <taxon>Malvales</taxon>
        <taxon>Dipterocarpaceae</taxon>
        <taxon>Rubroshorea</taxon>
    </lineage>
</organism>
<dbReference type="PRINTS" id="PR00792">
    <property type="entry name" value="PEPSIN"/>
</dbReference>
<keyword evidence="3 7" id="KW-0064">Aspartyl protease</keyword>
<evidence type="ECO:0000256" key="4">
    <source>
        <dbReference type="ARBA" id="ARBA00022801"/>
    </source>
</evidence>
<comment type="caution">
    <text evidence="10">The sequence shown here is derived from an EMBL/GenBank/DDBJ whole genome shotgun (WGS) entry which is preliminary data.</text>
</comment>
<evidence type="ECO:0000256" key="2">
    <source>
        <dbReference type="ARBA" id="ARBA00022670"/>
    </source>
</evidence>
<feature type="transmembrane region" description="Helical" evidence="8">
    <location>
        <begin position="591"/>
        <end position="614"/>
    </location>
</feature>
<sequence length="642" mass="72026">MATTWHRLAPSFIILSSIIWIDLCSSTFFSAVADPLRRPMVIPLHMSSRNYSIDRHVDSRRRHLQQSKLTRAPNARMRLYDDLLSNGYYTTRLWIGTPPQEFALIVDTGSTVTYVPCSTCEQCGKHQDPRFQPDLSSTYDPVKCNPSCNCDAEQKQCTYDRRYAEMSSSSGVLGEDIVSFGNESELAPKRAVFGCENMETGDLYSQRADGIMGLGRGRLSIVDQLVEKGVINDTFSLCYGGMHVGGGAMVLGRISPPPDMVFSHSDPYRSPYYNIDLKEIHVAGKPLKLNSAIFNGRHGTVLDSGTTYAYLPKDAFVAFKDAIIREVHSLKRIHGPDPSYEDICFSGAGRDVSRLSNIFPDVDMVFSNGQKLLLSPENYLFQHTKVSGAYCLGIFQNADPTTLLGGIVVRNTLVTYDREDDKIGFWKTNCSELWKRLHFPGDSAPPPLVFHDNNVTNIEIPHVPAPSELPSNVLPGPFPVGFITFLMSISTNDSNINPNFEELGRIIAKELEVDNSQLRLLNFTTKGEDYLIRWGIFPAASTNYISNITALGIILRLKEHHVQFPERFGNYQLIDWNAEPPKKLTWWQQHYIAVFTGLIITMLIGSLAIGIWLVRRHRQRVTSAYEPVNASGQEKELQPLST</sequence>
<keyword evidence="11" id="KW-1185">Reference proteome</keyword>
<feature type="active site" evidence="6">
    <location>
        <position position="107"/>
    </location>
</feature>
<feature type="domain" description="Peptidase A1" evidence="9">
    <location>
        <begin position="89"/>
        <end position="426"/>
    </location>
</feature>
<evidence type="ECO:0000256" key="3">
    <source>
        <dbReference type="ARBA" id="ARBA00022750"/>
    </source>
</evidence>
<reference evidence="10 11" key="1">
    <citation type="journal article" date="2021" name="Commun. Biol.">
        <title>The genome of Shorea leprosula (Dipterocarpaceae) highlights the ecological relevance of drought in aseasonal tropical rainforests.</title>
        <authorList>
            <person name="Ng K.K.S."/>
            <person name="Kobayashi M.J."/>
            <person name="Fawcett J.A."/>
            <person name="Hatakeyama M."/>
            <person name="Paape T."/>
            <person name="Ng C.H."/>
            <person name="Ang C.C."/>
            <person name="Tnah L.H."/>
            <person name="Lee C.T."/>
            <person name="Nishiyama T."/>
            <person name="Sese J."/>
            <person name="O'Brien M.J."/>
            <person name="Copetti D."/>
            <person name="Mohd Noor M.I."/>
            <person name="Ong R.C."/>
            <person name="Putra M."/>
            <person name="Sireger I.Z."/>
            <person name="Indrioko S."/>
            <person name="Kosugi Y."/>
            <person name="Izuno A."/>
            <person name="Isagi Y."/>
            <person name="Lee S.L."/>
            <person name="Shimizu K.K."/>
        </authorList>
    </citation>
    <scope>NUCLEOTIDE SEQUENCE [LARGE SCALE GENOMIC DNA]</scope>
    <source>
        <strain evidence="10">214</strain>
    </source>
</reference>
<name>A0AAV5JCW4_9ROSI</name>
<dbReference type="GO" id="GO:0004190">
    <property type="term" value="F:aspartic-type endopeptidase activity"/>
    <property type="evidence" value="ECO:0007669"/>
    <property type="project" value="UniProtKB-KW"/>
</dbReference>
<dbReference type="SUPFAM" id="SSF50630">
    <property type="entry name" value="Acid proteases"/>
    <property type="match status" value="1"/>
</dbReference>
<dbReference type="InterPro" id="IPR033121">
    <property type="entry name" value="PEPTIDASE_A1"/>
</dbReference>
<dbReference type="Pfam" id="PF14541">
    <property type="entry name" value="TAXi_C"/>
    <property type="match status" value="1"/>
</dbReference>
<evidence type="ECO:0000313" key="11">
    <source>
        <dbReference type="Proteomes" id="UP001054252"/>
    </source>
</evidence>
<feature type="active site" evidence="6">
    <location>
        <position position="303"/>
    </location>
</feature>
<evidence type="ECO:0000313" key="10">
    <source>
        <dbReference type="EMBL" id="GKV10306.1"/>
    </source>
</evidence>
<evidence type="ECO:0000256" key="7">
    <source>
        <dbReference type="RuleBase" id="RU000454"/>
    </source>
</evidence>
<dbReference type="InterPro" id="IPR021109">
    <property type="entry name" value="Peptidase_aspartic_dom_sf"/>
</dbReference>
<dbReference type="Gene3D" id="2.40.70.10">
    <property type="entry name" value="Acid Proteases"/>
    <property type="match status" value="2"/>
</dbReference>
<keyword evidence="2 7" id="KW-0645">Protease</keyword>
<feature type="transmembrane region" description="Helical" evidence="8">
    <location>
        <begin position="12"/>
        <end position="33"/>
    </location>
</feature>
<accession>A0AAV5JCW4</accession>
<dbReference type="InterPro" id="IPR001969">
    <property type="entry name" value="Aspartic_peptidase_AS"/>
</dbReference>
<dbReference type="InterPro" id="IPR032799">
    <property type="entry name" value="TAXi_C"/>
</dbReference>
<dbReference type="FunFam" id="2.40.70.10:FF:000025">
    <property type="entry name" value="Aspartyl protease family protein"/>
    <property type="match status" value="1"/>
</dbReference>
<dbReference type="InterPro" id="IPR034161">
    <property type="entry name" value="Pepsin-like_plant"/>
</dbReference>
<dbReference type="FunFam" id="2.40.70.10:FF:000030">
    <property type="entry name" value="Eukaryotic aspartyl protease family protein"/>
    <property type="match status" value="1"/>
</dbReference>